<keyword evidence="2" id="KW-1185">Reference proteome</keyword>
<dbReference type="RefSeq" id="XP_008073935.1">
    <property type="nucleotide sequence ID" value="XM_008075744.1"/>
</dbReference>
<dbReference type="HOGENOM" id="CLU_2308192_0_0_1"/>
<protein>
    <submittedName>
        <fullName evidence="1">Uncharacterized protein</fullName>
    </submittedName>
</protein>
<gene>
    <name evidence="1" type="ORF">VCUG_00913</name>
</gene>
<dbReference type="AlphaFoldDB" id="L2GWX0"/>
<name>L2GWX0_VAVCU</name>
<dbReference type="Proteomes" id="UP000011081">
    <property type="component" value="Unassembled WGS sequence"/>
</dbReference>
<reference evidence="2" key="1">
    <citation type="submission" date="2011-03" db="EMBL/GenBank/DDBJ databases">
        <title>The genome sequence of Vavraia culicis strain floridensis.</title>
        <authorList>
            <consortium name="The Broad Institute Genome Sequencing Platform"/>
            <person name="Cuomo C."/>
            <person name="Becnel J."/>
            <person name="Sanscrainte N."/>
            <person name="Young S.K."/>
            <person name="Zeng Q."/>
            <person name="Gargeya S."/>
            <person name="Fitzgerald M."/>
            <person name="Haas B."/>
            <person name="Abouelleil A."/>
            <person name="Alvarado L."/>
            <person name="Arachchi H.M."/>
            <person name="Berlin A."/>
            <person name="Chapman S.B."/>
            <person name="Gearin G."/>
            <person name="Goldberg J."/>
            <person name="Griggs A."/>
            <person name="Gujja S."/>
            <person name="Hansen M."/>
            <person name="Heiman D."/>
            <person name="Howarth C."/>
            <person name="Larimer J."/>
            <person name="Lui A."/>
            <person name="MacDonald P.J.P."/>
            <person name="McCowen C."/>
            <person name="Montmayeur A."/>
            <person name="Murphy C."/>
            <person name="Neiman D."/>
            <person name="Pearson M."/>
            <person name="Priest M."/>
            <person name="Roberts A."/>
            <person name="Saif S."/>
            <person name="Shea T."/>
            <person name="Sisk P."/>
            <person name="Stolte C."/>
            <person name="Sykes S."/>
            <person name="Wortman J."/>
            <person name="Nusbaum C."/>
            <person name="Birren B."/>
        </authorList>
    </citation>
    <scope>NUCLEOTIDE SEQUENCE [LARGE SCALE GENOMIC DNA]</scope>
    <source>
        <strain evidence="2">floridensis</strain>
    </source>
</reference>
<accession>L2GWX0</accession>
<evidence type="ECO:0000313" key="1">
    <source>
        <dbReference type="EMBL" id="ELA47590.1"/>
    </source>
</evidence>
<dbReference type="GeneID" id="19878796"/>
<organism evidence="1 2">
    <name type="scientific">Vavraia culicis (isolate floridensis)</name>
    <name type="common">Microsporidian parasite</name>
    <dbReference type="NCBI Taxonomy" id="948595"/>
    <lineage>
        <taxon>Eukaryota</taxon>
        <taxon>Fungi</taxon>
        <taxon>Fungi incertae sedis</taxon>
        <taxon>Microsporidia</taxon>
        <taxon>Pleistophoridae</taxon>
        <taxon>Vavraia</taxon>
    </lineage>
</organism>
<proteinExistence type="predicted"/>
<dbReference type="EMBL" id="GL877415">
    <property type="protein sequence ID" value="ELA47590.1"/>
    <property type="molecule type" value="Genomic_DNA"/>
</dbReference>
<dbReference type="InParanoid" id="L2GWX0"/>
<dbReference type="VEuPathDB" id="MicrosporidiaDB:VCUG_00913"/>
<sequence length="100" mass="12025">MFLIILTPGQRTNPPVFYSFQRHAQVSIRLYQLAITEEPLPLFDSFYIFVRALEAQKREQRNEPNKTRLKSQYKIFKTKTAISDTLEYNIRSNYFFNRNI</sequence>
<evidence type="ECO:0000313" key="2">
    <source>
        <dbReference type="Proteomes" id="UP000011081"/>
    </source>
</evidence>